<dbReference type="SUPFAM" id="SSF46785">
    <property type="entry name" value="Winged helix' DNA-binding domain"/>
    <property type="match status" value="1"/>
</dbReference>
<protein>
    <recommendedName>
        <fullName evidence="3">Transcriptional regulator</fullName>
    </recommendedName>
</protein>
<dbReference type="EMBL" id="JBHSAX010000005">
    <property type="protein sequence ID" value="MFC3961625.1"/>
    <property type="molecule type" value="Genomic_DNA"/>
</dbReference>
<accession>A0ABV8DNT1</accession>
<sequence length="199" mass="21587">MTHDTPPDLLVLHAVRTTGYASTLRLADLLGLPAAVVEEHLEDARARGWVTEAAFADDRGWTLTDAGKARGEERLAAELDAAAARADFAQIYREFLPANAIVGATCTAWQLTELGVGEVPADADAIVAALHEPARVLAELEQRLTAHLTRFSGYHRRFSTALAAAATNPAWITGTDRDSAHRVWFELHEDLIATLGIER</sequence>
<evidence type="ECO:0000313" key="1">
    <source>
        <dbReference type="EMBL" id="MFC3961625.1"/>
    </source>
</evidence>
<dbReference type="InterPro" id="IPR036388">
    <property type="entry name" value="WH-like_DNA-bd_sf"/>
</dbReference>
<dbReference type="RefSeq" id="WP_378611367.1">
    <property type="nucleotide sequence ID" value="NZ_JBHSAX010000005.1"/>
</dbReference>
<keyword evidence="2" id="KW-1185">Reference proteome</keyword>
<evidence type="ECO:0008006" key="3">
    <source>
        <dbReference type="Google" id="ProtNLM"/>
    </source>
</evidence>
<gene>
    <name evidence="1" type="ORF">ACFO0B_06455</name>
</gene>
<evidence type="ECO:0000313" key="2">
    <source>
        <dbReference type="Proteomes" id="UP001595696"/>
    </source>
</evidence>
<comment type="caution">
    <text evidence="1">The sequence shown here is derived from an EMBL/GenBank/DDBJ whole genome shotgun (WGS) entry which is preliminary data.</text>
</comment>
<proteinExistence type="predicted"/>
<organism evidence="1 2">
    <name type="scientific">Nocardia jiangsuensis</name>
    <dbReference type="NCBI Taxonomy" id="1691563"/>
    <lineage>
        <taxon>Bacteria</taxon>
        <taxon>Bacillati</taxon>
        <taxon>Actinomycetota</taxon>
        <taxon>Actinomycetes</taxon>
        <taxon>Mycobacteriales</taxon>
        <taxon>Nocardiaceae</taxon>
        <taxon>Nocardia</taxon>
    </lineage>
</organism>
<dbReference type="Proteomes" id="UP001595696">
    <property type="component" value="Unassembled WGS sequence"/>
</dbReference>
<name>A0ABV8DNT1_9NOCA</name>
<dbReference type="Gene3D" id="1.10.10.10">
    <property type="entry name" value="Winged helix-like DNA-binding domain superfamily/Winged helix DNA-binding domain"/>
    <property type="match status" value="1"/>
</dbReference>
<reference evidence="2" key="1">
    <citation type="journal article" date="2019" name="Int. J. Syst. Evol. Microbiol.">
        <title>The Global Catalogue of Microorganisms (GCM) 10K type strain sequencing project: providing services to taxonomists for standard genome sequencing and annotation.</title>
        <authorList>
            <consortium name="The Broad Institute Genomics Platform"/>
            <consortium name="The Broad Institute Genome Sequencing Center for Infectious Disease"/>
            <person name="Wu L."/>
            <person name="Ma J."/>
        </authorList>
    </citation>
    <scope>NUCLEOTIDE SEQUENCE [LARGE SCALE GENOMIC DNA]</scope>
    <source>
        <strain evidence="2">CGMCC 4.7330</strain>
    </source>
</reference>
<dbReference type="InterPro" id="IPR036390">
    <property type="entry name" value="WH_DNA-bd_sf"/>
</dbReference>